<dbReference type="InterPro" id="IPR006860">
    <property type="entry name" value="FecR"/>
</dbReference>
<evidence type="ECO:0000256" key="1">
    <source>
        <dbReference type="SAM" id="Phobius"/>
    </source>
</evidence>
<sequence>MNDELLTKYLLGETTPEENTNITQWLALSEDNKKKFAHFKLIWDTSKQLALKSTVNEHEAWQRFKQKRAQQEPPEAVIRPIAVPKTSSFNWLQVAAVILFVSVGAWATYLMFSRQNQVSYAQINLKTTQNTLIDTLPDGSVITLNKNSQFSYPEQFTGNSREVALLEGEAFFNVTPDKAKPFRVKVNEVTVQVVGTSFNVKTSPQATEVIVETGKVQVSKQAQAVSLTPKEMVVVHAGEAKLIKAKTTDQLYTYYRSKKFIANNTPLWRLIEVMNEAYNANIVIARKELRDVPLTSTFIFENQSLQDNLNVISQTVGLQVEKRGDEIILK</sequence>
<dbReference type="PIRSF" id="PIRSF018266">
    <property type="entry name" value="FecR"/>
    <property type="match status" value="1"/>
</dbReference>
<dbReference type="Gene3D" id="3.55.50.30">
    <property type="match status" value="1"/>
</dbReference>
<reference evidence="4 5" key="1">
    <citation type="journal article" date="2018" name="Int. J. Syst. Evol. Microbiol.">
        <title>Adhaeribacter swui sp. nov., isolated from wet mud.</title>
        <authorList>
            <person name="Kim D.U."/>
            <person name="Kim K.W."/>
            <person name="Kang M.S."/>
            <person name="Kim J.Y."/>
            <person name="Jang J.H."/>
            <person name="Kim M.K."/>
        </authorList>
    </citation>
    <scope>NUCLEOTIDE SEQUENCE [LARGE SCALE GENOMIC DNA]</scope>
    <source>
        <strain evidence="4 5">KCTC 52873</strain>
    </source>
</reference>
<dbReference type="Proteomes" id="UP000515237">
    <property type="component" value="Chromosome"/>
</dbReference>
<dbReference type="InterPro" id="IPR012373">
    <property type="entry name" value="Ferrdict_sens_TM"/>
</dbReference>
<dbReference type="EMBL" id="CP055156">
    <property type="protein sequence ID" value="QNF34794.1"/>
    <property type="molecule type" value="Genomic_DNA"/>
</dbReference>
<protein>
    <submittedName>
        <fullName evidence="4">FecR domain-containing protein</fullName>
    </submittedName>
</protein>
<keyword evidence="1" id="KW-1133">Transmembrane helix</keyword>
<evidence type="ECO:0000313" key="4">
    <source>
        <dbReference type="EMBL" id="QNF34794.1"/>
    </source>
</evidence>
<keyword evidence="5" id="KW-1185">Reference proteome</keyword>
<feature type="domain" description="Protein FecR C-terminal" evidence="3">
    <location>
        <begin position="259"/>
        <end position="329"/>
    </location>
</feature>
<dbReference type="KEGG" id="aswu:HUW51_19440"/>
<dbReference type="Pfam" id="PF04773">
    <property type="entry name" value="FecR"/>
    <property type="match status" value="1"/>
</dbReference>
<dbReference type="PANTHER" id="PTHR30273">
    <property type="entry name" value="PERIPLASMIC SIGNAL SENSOR AND SIGMA FACTOR ACTIVATOR FECR-RELATED"/>
    <property type="match status" value="1"/>
</dbReference>
<feature type="transmembrane region" description="Helical" evidence="1">
    <location>
        <begin position="91"/>
        <end position="112"/>
    </location>
</feature>
<dbReference type="GO" id="GO:0016989">
    <property type="term" value="F:sigma factor antagonist activity"/>
    <property type="evidence" value="ECO:0007669"/>
    <property type="project" value="TreeGrafter"/>
</dbReference>
<evidence type="ECO:0000259" key="2">
    <source>
        <dbReference type="Pfam" id="PF04773"/>
    </source>
</evidence>
<evidence type="ECO:0000313" key="5">
    <source>
        <dbReference type="Proteomes" id="UP000515237"/>
    </source>
</evidence>
<evidence type="ECO:0000259" key="3">
    <source>
        <dbReference type="Pfam" id="PF16344"/>
    </source>
</evidence>
<dbReference type="AlphaFoldDB" id="A0A7G7GCB0"/>
<dbReference type="PANTHER" id="PTHR30273:SF2">
    <property type="entry name" value="PROTEIN FECR"/>
    <property type="match status" value="1"/>
</dbReference>
<dbReference type="RefSeq" id="WP_185271288.1">
    <property type="nucleotide sequence ID" value="NZ_CP055156.1"/>
</dbReference>
<dbReference type="InterPro" id="IPR032508">
    <property type="entry name" value="FecR_C"/>
</dbReference>
<dbReference type="Pfam" id="PF16344">
    <property type="entry name" value="FecR_C"/>
    <property type="match status" value="1"/>
</dbReference>
<feature type="domain" description="FecR protein" evidence="2">
    <location>
        <begin position="135"/>
        <end position="217"/>
    </location>
</feature>
<dbReference type="Gene3D" id="2.60.120.1440">
    <property type="match status" value="1"/>
</dbReference>
<name>A0A7G7GCB0_9BACT</name>
<keyword evidence="1" id="KW-0812">Transmembrane</keyword>
<accession>A0A7G7GCB0</accession>
<organism evidence="4 5">
    <name type="scientific">Adhaeribacter swui</name>
    <dbReference type="NCBI Taxonomy" id="2086471"/>
    <lineage>
        <taxon>Bacteria</taxon>
        <taxon>Pseudomonadati</taxon>
        <taxon>Bacteroidota</taxon>
        <taxon>Cytophagia</taxon>
        <taxon>Cytophagales</taxon>
        <taxon>Hymenobacteraceae</taxon>
        <taxon>Adhaeribacter</taxon>
    </lineage>
</organism>
<proteinExistence type="predicted"/>
<keyword evidence="1" id="KW-0472">Membrane</keyword>
<gene>
    <name evidence="4" type="ORF">HUW51_19440</name>
</gene>